<evidence type="ECO:0008006" key="2">
    <source>
        <dbReference type="Google" id="ProtNLM"/>
    </source>
</evidence>
<name>A0A381WX58_9ZZZZ</name>
<gene>
    <name evidence="1" type="ORF">METZ01_LOCUS109702</name>
</gene>
<evidence type="ECO:0000313" key="1">
    <source>
        <dbReference type="EMBL" id="SVA56848.1"/>
    </source>
</evidence>
<reference evidence="1" key="1">
    <citation type="submission" date="2018-05" db="EMBL/GenBank/DDBJ databases">
        <authorList>
            <person name="Lanie J.A."/>
            <person name="Ng W.-L."/>
            <person name="Kazmierczak K.M."/>
            <person name="Andrzejewski T.M."/>
            <person name="Davidsen T.M."/>
            <person name="Wayne K.J."/>
            <person name="Tettelin H."/>
            <person name="Glass J.I."/>
            <person name="Rusch D."/>
            <person name="Podicherti R."/>
            <person name="Tsui H.-C.T."/>
            <person name="Winkler M.E."/>
        </authorList>
    </citation>
    <scope>NUCLEOTIDE SEQUENCE</scope>
</reference>
<dbReference type="AlphaFoldDB" id="A0A381WX58"/>
<protein>
    <recommendedName>
        <fullName evidence="2">Outer membrane protein beta-barrel domain-containing protein</fullName>
    </recommendedName>
</protein>
<proteinExistence type="predicted"/>
<dbReference type="EMBL" id="UINC01013110">
    <property type="protein sequence ID" value="SVA56848.1"/>
    <property type="molecule type" value="Genomic_DNA"/>
</dbReference>
<accession>A0A381WX58</accession>
<organism evidence="1">
    <name type="scientific">marine metagenome</name>
    <dbReference type="NCBI Taxonomy" id="408172"/>
    <lineage>
        <taxon>unclassified sequences</taxon>
        <taxon>metagenomes</taxon>
        <taxon>ecological metagenomes</taxon>
    </lineage>
</organism>
<sequence>MMNNRKVYTSKLILMYCFLVGVLLSQPKLNIQLGGGYYNPKLIGLDPDSNNVIPSGSLLSNNLLLNWGVRYQIYHNMRLGYTQSHSLHFGKIGSSKYSRNIAFRSISFETFYYVREKMELNFTLAPMINKGRISIIDEKASADMDTLLSSYNNSSVNLSTGGTMKKTWLGFASHVGLRYYFSSLLSVEGKIGYYNSSYSENNWKLEGEKVTGPKMKIKELPIIQFNLIIGL</sequence>